<dbReference type="Proteomes" id="UP001557485">
    <property type="component" value="Unassembled WGS sequence"/>
</dbReference>
<name>A0ABV3U497_9GAMM</name>
<gene>
    <name evidence="2" type="ORF">AB4876_07030</name>
</gene>
<dbReference type="RefSeq" id="WP_368380948.1">
    <property type="nucleotide sequence ID" value="NZ_JBFRYA010000005.1"/>
</dbReference>
<sequence>MKYAASLSLFFIFAIAFIFLRGPQDSLLENQGTSEISAPNEFEHHAINELAEPQRSAVKDEAYTSAIGLAAPKPASEKMLAEHFAGAQAAAAHAKQIKESAMLVRQRSHFIADTDSSMSIAPRDREGYAAKTENRFLSVALSPLSTFGLEVDSASYANMRRQINNGQIPVPASVRLEELVNYFDYNFPAPTGKHPIAVMSDYAVAPWNPAHRIAMIGVKAVDTTASSERGARITFLLDTSGSMNSPNKLPLLIRSFQTLLSNLKQDDQVAIVTYAGSAGVVLPPTPVTESNRIQRALANLSAGGSTAGGAGIALAYDVARKQFDSKATNLVILATDGDFNVGASSDGELKAMIEKQRASGVFLSVIGMGTGNYQDAKMQILAEAGNGVAHYLDSDAEAQRLFGSELSRTLHIAAKDVKVQVEFNPAAVAEYRLLGYESRVMNAEDFRDDKKDSGEIGAGHSVVALYEIIPTGNGAAPDIERRYPTVRSAGSQAMELGFVKIRYKQPDGDKGIEFAHAMTTRAKAVESATPDLRWASAVAEFSLVLSQSEHAGSASYAAALRRARAVLPLMPDDKRSEFIGLIERLTTTRIAQE</sequence>
<dbReference type="PANTHER" id="PTHR10579">
    <property type="entry name" value="CALCIUM-ACTIVATED CHLORIDE CHANNEL REGULATOR"/>
    <property type="match status" value="1"/>
</dbReference>
<dbReference type="Pfam" id="PF12450">
    <property type="entry name" value="vWF_A"/>
    <property type="match status" value="1"/>
</dbReference>
<dbReference type="SUPFAM" id="SSF53300">
    <property type="entry name" value="vWA-like"/>
    <property type="match status" value="1"/>
</dbReference>
<dbReference type="EMBL" id="JBFRYA010000005">
    <property type="protein sequence ID" value="MEX1668658.1"/>
    <property type="molecule type" value="Genomic_DNA"/>
</dbReference>
<dbReference type="SMART" id="SM00327">
    <property type="entry name" value="VWA"/>
    <property type="match status" value="1"/>
</dbReference>
<evidence type="ECO:0000259" key="1">
    <source>
        <dbReference type="PROSITE" id="PS50234"/>
    </source>
</evidence>
<dbReference type="Gene3D" id="3.40.50.410">
    <property type="entry name" value="von Willebrand factor, type A domain"/>
    <property type="match status" value="1"/>
</dbReference>
<dbReference type="Pfam" id="PF12034">
    <property type="entry name" value="YfbK_C"/>
    <property type="match status" value="1"/>
</dbReference>
<evidence type="ECO:0000313" key="3">
    <source>
        <dbReference type="Proteomes" id="UP001557485"/>
    </source>
</evidence>
<dbReference type="Pfam" id="PF00092">
    <property type="entry name" value="VWA"/>
    <property type="match status" value="1"/>
</dbReference>
<keyword evidence="3" id="KW-1185">Reference proteome</keyword>
<evidence type="ECO:0000313" key="2">
    <source>
        <dbReference type="EMBL" id="MEX1668658.1"/>
    </source>
</evidence>
<proteinExistence type="predicted"/>
<feature type="domain" description="VWFA" evidence="1">
    <location>
        <begin position="232"/>
        <end position="410"/>
    </location>
</feature>
<accession>A0ABV3U497</accession>
<reference evidence="2 3" key="1">
    <citation type="journal article" date="2011" name="Int. J. Syst. Evol. Microbiol.">
        <title>Zhongshania antarctica gen. nov., sp. nov. and Zhongshania guokunii sp. nov., gammaproteobacteria respectively isolated from coastal attached (fast) ice and surface seawater of the Antarctic.</title>
        <authorList>
            <person name="Li H.J."/>
            <person name="Zhang X.Y."/>
            <person name="Chen C.X."/>
            <person name="Zhang Y.J."/>
            <person name="Gao Z.M."/>
            <person name="Yu Y."/>
            <person name="Chen X.L."/>
            <person name="Chen B."/>
            <person name="Zhang Y.Z."/>
        </authorList>
    </citation>
    <scope>NUCLEOTIDE SEQUENCE [LARGE SCALE GENOMIC DNA]</scope>
    <source>
        <strain evidence="2 3">ZS6-22T</strain>
    </source>
</reference>
<dbReference type="InterPro" id="IPR036465">
    <property type="entry name" value="vWFA_dom_sf"/>
</dbReference>
<protein>
    <submittedName>
        <fullName evidence="2">von Willebrand factor type A domain-containing protein</fullName>
    </submittedName>
</protein>
<dbReference type="InterPro" id="IPR051266">
    <property type="entry name" value="CLCR"/>
</dbReference>
<dbReference type="InterPro" id="IPR002035">
    <property type="entry name" value="VWF_A"/>
</dbReference>
<dbReference type="PROSITE" id="PS50234">
    <property type="entry name" value="VWFA"/>
    <property type="match status" value="1"/>
</dbReference>
<organism evidence="2 3">
    <name type="scientific">Zhongshania guokunii</name>
    <dbReference type="NCBI Taxonomy" id="641783"/>
    <lineage>
        <taxon>Bacteria</taxon>
        <taxon>Pseudomonadati</taxon>
        <taxon>Pseudomonadota</taxon>
        <taxon>Gammaproteobacteria</taxon>
        <taxon>Cellvibrionales</taxon>
        <taxon>Spongiibacteraceae</taxon>
        <taxon>Zhongshania</taxon>
    </lineage>
</organism>
<comment type="caution">
    <text evidence="2">The sequence shown here is derived from an EMBL/GenBank/DDBJ whole genome shotgun (WGS) entry which is preliminary data.</text>
</comment>
<dbReference type="InterPro" id="IPR022156">
    <property type="entry name" value="Uncharacterised_YfbK_N"/>
</dbReference>
<dbReference type="InterPro" id="IPR021908">
    <property type="entry name" value="YfbK_C"/>
</dbReference>
<dbReference type="PANTHER" id="PTHR10579:SF43">
    <property type="entry name" value="ZINC FINGER (C3HC4-TYPE RING FINGER) FAMILY PROTEIN"/>
    <property type="match status" value="1"/>
</dbReference>